<evidence type="ECO:0000256" key="14">
    <source>
        <dbReference type="ARBA" id="ARBA00022737"/>
    </source>
</evidence>
<proteinExistence type="inferred from homology"/>
<evidence type="ECO:0000259" key="31">
    <source>
        <dbReference type="PROSITE" id="PS50011"/>
    </source>
</evidence>
<keyword evidence="13 30" id="KW-0732">Signal</keyword>
<dbReference type="InterPro" id="IPR011009">
    <property type="entry name" value="Kinase-like_dom_sf"/>
</dbReference>
<evidence type="ECO:0000256" key="23">
    <source>
        <dbReference type="ARBA" id="ARBA00047899"/>
    </source>
</evidence>
<comment type="cofactor">
    <cofactor evidence="2">
        <name>Mg(2+)</name>
        <dbReference type="ChEBI" id="CHEBI:18420"/>
    </cofactor>
</comment>
<accession>A0A0E0ASZ0</accession>
<dbReference type="Pfam" id="PF07714">
    <property type="entry name" value="PK_Tyr_Ser-Thr"/>
    <property type="match status" value="1"/>
</dbReference>
<evidence type="ECO:0000256" key="5">
    <source>
        <dbReference type="ARBA" id="ARBA00008684"/>
    </source>
</evidence>
<evidence type="ECO:0000256" key="30">
    <source>
        <dbReference type="SAM" id="SignalP"/>
    </source>
</evidence>
<dbReference type="InterPro" id="IPR017441">
    <property type="entry name" value="Protein_kinase_ATP_BS"/>
</dbReference>
<keyword evidence="19 29" id="KW-1133">Transmembrane helix</keyword>
<dbReference type="Pfam" id="PF00560">
    <property type="entry name" value="LRR_1"/>
    <property type="match status" value="8"/>
</dbReference>
<dbReference type="SUPFAM" id="SSF52058">
    <property type="entry name" value="L domain-like"/>
    <property type="match status" value="3"/>
</dbReference>
<evidence type="ECO:0000256" key="13">
    <source>
        <dbReference type="ARBA" id="ARBA00022729"/>
    </source>
</evidence>
<dbReference type="FunFam" id="3.30.200.20:FF:000432">
    <property type="entry name" value="LRR receptor-like serine/threonine-protein kinase EFR"/>
    <property type="match status" value="1"/>
</dbReference>
<evidence type="ECO:0000256" key="6">
    <source>
        <dbReference type="ARBA" id="ARBA00012513"/>
    </source>
</evidence>
<name>A0A0E0ASZ0_9ORYZ</name>
<keyword evidence="15 28" id="KW-0547">Nucleotide-binding</keyword>
<evidence type="ECO:0000256" key="19">
    <source>
        <dbReference type="ARBA" id="ARBA00022989"/>
    </source>
</evidence>
<keyword evidence="16" id="KW-0418">Kinase</keyword>
<keyword evidence="10" id="KW-0433">Leucine-rich repeat</keyword>
<dbReference type="EC" id="2.7.11.1" evidence="6"/>
<dbReference type="HOGENOM" id="CLU_000288_22_0_1"/>
<evidence type="ECO:0000256" key="4">
    <source>
        <dbReference type="ARBA" id="ARBA00004389"/>
    </source>
</evidence>
<keyword evidence="33" id="KW-1185">Reference proteome</keyword>
<keyword evidence="7" id="KW-1003">Cell membrane</keyword>
<evidence type="ECO:0000256" key="16">
    <source>
        <dbReference type="ARBA" id="ARBA00022777"/>
    </source>
</evidence>
<comment type="catalytic activity">
    <reaction evidence="23">
        <text>L-threonyl-[protein] + ATP = O-phospho-L-threonyl-[protein] + ADP + H(+)</text>
        <dbReference type="Rhea" id="RHEA:46608"/>
        <dbReference type="Rhea" id="RHEA-COMP:11060"/>
        <dbReference type="Rhea" id="RHEA-COMP:11605"/>
        <dbReference type="ChEBI" id="CHEBI:15378"/>
        <dbReference type="ChEBI" id="CHEBI:30013"/>
        <dbReference type="ChEBI" id="CHEBI:30616"/>
        <dbReference type="ChEBI" id="CHEBI:61977"/>
        <dbReference type="ChEBI" id="CHEBI:456216"/>
        <dbReference type="EC" id="2.7.11.1"/>
    </reaction>
</comment>
<dbReference type="InterPro" id="IPR003591">
    <property type="entry name" value="Leu-rich_rpt_typical-subtyp"/>
</dbReference>
<evidence type="ECO:0000256" key="10">
    <source>
        <dbReference type="ARBA" id="ARBA00022614"/>
    </source>
</evidence>
<dbReference type="InterPro" id="IPR001245">
    <property type="entry name" value="Ser-Thr/Tyr_kinase_cat_dom"/>
</dbReference>
<comment type="subcellular location">
    <subcellularLocation>
        <location evidence="3">Cell membrane</location>
        <topology evidence="3">Single-pass membrane protein</topology>
    </subcellularLocation>
    <subcellularLocation>
        <location evidence="4">Endoplasmic reticulum membrane</location>
        <topology evidence="4">Single-pass membrane protein</topology>
    </subcellularLocation>
</comment>
<reference evidence="32" key="1">
    <citation type="submission" date="2015-04" db="UniProtKB">
        <authorList>
            <consortium name="EnsemblPlants"/>
        </authorList>
    </citation>
    <scope>IDENTIFICATION</scope>
</reference>
<evidence type="ECO:0000256" key="18">
    <source>
        <dbReference type="ARBA" id="ARBA00022840"/>
    </source>
</evidence>
<keyword evidence="17" id="KW-0256">Endoplasmic reticulum</keyword>
<feature type="binding site" evidence="28">
    <location>
        <position position="819"/>
    </location>
    <ligand>
        <name>ATP</name>
        <dbReference type="ChEBI" id="CHEBI:30616"/>
    </ligand>
</feature>
<dbReference type="InterPro" id="IPR000719">
    <property type="entry name" value="Prot_kinase_dom"/>
</dbReference>
<dbReference type="Gramene" id="OGLUM08G08670.1">
    <property type="protein sequence ID" value="OGLUM08G08670.1"/>
    <property type="gene ID" value="OGLUM08G08670"/>
</dbReference>
<feature type="transmembrane region" description="Helical" evidence="29">
    <location>
        <begin position="730"/>
        <end position="753"/>
    </location>
</feature>
<dbReference type="SMART" id="SM00220">
    <property type="entry name" value="S_TKc"/>
    <property type="match status" value="1"/>
</dbReference>
<keyword evidence="14" id="KW-0677">Repeat</keyword>
<dbReference type="Gene3D" id="3.30.200.20">
    <property type="entry name" value="Phosphorylase Kinase, domain 1"/>
    <property type="match status" value="1"/>
</dbReference>
<dbReference type="Gene3D" id="1.10.510.10">
    <property type="entry name" value="Transferase(Phosphotransferase) domain 1"/>
    <property type="match status" value="1"/>
</dbReference>
<dbReference type="InterPro" id="IPR013210">
    <property type="entry name" value="LRR_N_plant-typ"/>
</dbReference>
<comment type="cofactor">
    <cofactor evidence="1">
        <name>Mn(2+)</name>
        <dbReference type="ChEBI" id="CHEBI:29035"/>
    </cofactor>
</comment>
<evidence type="ECO:0000256" key="12">
    <source>
        <dbReference type="ARBA" id="ARBA00022692"/>
    </source>
</evidence>
<dbReference type="FunFam" id="3.80.10.10:FF:000627">
    <property type="entry name" value="Probable leucine-rich repeat receptor-like protein kinase At2g33170"/>
    <property type="match status" value="1"/>
</dbReference>
<evidence type="ECO:0000256" key="8">
    <source>
        <dbReference type="ARBA" id="ARBA00022527"/>
    </source>
</evidence>
<dbReference type="Pfam" id="PF08263">
    <property type="entry name" value="LRRNT_2"/>
    <property type="match status" value="1"/>
</dbReference>
<keyword evidence="21" id="KW-0675">Receptor</keyword>
<evidence type="ECO:0000256" key="24">
    <source>
        <dbReference type="ARBA" id="ARBA00048679"/>
    </source>
</evidence>
<evidence type="ECO:0000256" key="9">
    <source>
        <dbReference type="ARBA" id="ARBA00022553"/>
    </source>
</evidence>
<keyword evidence="18 28" id="KW-0067">ATP-binding</keyword>
<evidence type="ECO:0000256" key="28">
    <source>
        <dbReference type="PROSITE-ProRule" id="PRU10141"/>
    </source>
</evidence>
<evidence type="ECO:0000256" key="26">
    <source>
        <dbReference type="ARBA" id="ARBA00056628"/>
    </source>
</evidence>
<evidence type="ECO:0000256" key="2">
    <source>
        <dbReference type="ARBA" id="ARBA00001946"/>
    </source>
</evidence>
<organism evidence="32">
    <name type="scientific">Oryza glumipatula</name>
    <dbReference type="NCBI Taxonomy" id="40148"/>
    <lineage>
        <taxon>Eukaryota</taxon>
        <taxon>Viridiplantae</taxon>
        <taxon>Streptophyta</taxon>
        <taxon>Embryophyta</taxon>
        <taxon>Tracheophyta</taxon>
        <taxon>Spermatophyta</taxon>
        <taxon>Magnoliopsida</taxon>
        <taxon>Liliopsida</taxon>
        <taxon>Poales</taxon>
        <taxon>Poaceae</taxon>
        <taxon>BOP clade</taxon>
        <taxon>Oryzoideae</taxon>
        <taxon>Oryzeae</taxon>
        <taxon>Oryzinae</taxon>
        <taxon>Oryza</taxon>
    </lineage>
</organism>
<evidence type="ECO:0000256" key="22">
    <source>
        <dbReference type="ARBA" id="ARBA00023180"/>
    </source>
</evidence>
<comment type="similarity">
    <text evidence="5">Belongs to the protein kinase superfamily. Ser/Thr protein kinase family.</text>
</comment>
<evidence type="ECO:0000256" key="20">
    <source>
        <dbReference type="ARBA" id="ARBA00023136"/>
    </source>
</evidence>
<keyword evidence="11" id="KW-0808">Transferase</keyword>
<evidence type="ECO:0000256" key="27">
    <source>
        <dbReference type="ARBA" id="ARBA00072040"/>
    </source>
</evidence>
<feature type="domain" description="Protein kinase" evidence="31">
    <location>
        <begin position="788"/>
        <end position="1095"/>
    </location>
</feature>
<evidence type="ECO:0000256" key="11">
    <source>
        <dbReference type="ARBA" id="ARBA00022679"/>
    </source>
</evidence>
<evidence type="ECO:0000256" key="3">
    <source>
        <dbReference type="ARBA" id="ARBA00004162"/>
    </source>
</evidence>
<dbReference type="STRING" id="40148.A0A0E0ASZ0"/>
<comment type="function">
    <text evidence="25">Receptor kinase that detects X.oryzae pv. oryzae protein Ax21 to promote innate immunity. Following X.oryzae pv. oryzae protein Ax21 detection, undergoes cleavage, releasing the processed protein kinase Xa21 chain.</text>
</comment>
<protein>
    <recommendedName>
        <fullName evidence="27">Receptor kinase-like protein Xa21</fullName>
        <ecNumber evidence="6">2.7.11.1</ecNumber>
    </recommendedName>
</protein>
<evidence type="ECO:0000256" key="15">
    <source>
        <dbReference type="ARBA" id="ARBA00022741"/>
    </source>
</evidence>
<evidence type="ECO:0000256" key="17">
    <source>
        <dbReference type="ARBA" id="ARBA00022824"/>
    </source>
</evidence>
<dbReference type="PANTHER" id="PTHR27000">
    <property type="entry name" value="LEUCINE-RICH REPEAT RECEPTOR-LIKE PROTEIN KINASE FAMILY PROTEIN-RELATED"/>
    <property type="match status" value="1"/>
</dbReference>
<dbReference type="GO" id="GO:0004674">
    <property type="term" value="F:protein serine/threonine kinase activity"/>
    <property type="evidence" value="ECO:0007669"/>
    <property type="project" value="UniProtKB-KW"/>
</dbReference>
<comment type="function">
    <text evidence="26">The processed protein kinase Xa21 chain released by protein cleavage after X.oryzae pv. oryzae protein Ax21 detection translocates into the nucleus where it can bind and regulate WRKY62, a transcription factor. Confers resistance to the bacterial pathogen X.oryzae pv. oryzae (Xoo).</text>
</comment>
<keyword evidence="9" id="KW-0597">Phosphoprotein</keyword>
<keyword evidence="8" id="KW-0723">Serine/threonine-protein kinase</keyword>
<feature type="signal peptide" evidence="30">
    <location>
        <begin position="1"/>
        <end position="21"/>
    </location>
</feature>
<dbReference type="Pfam" id="PF13855">
    <property type="entry name" value="LRR_8"/>
    <property type="match status" value="2"/>
</dbReference>
<sequence>MATALIMELLLFVSFLLPCWANAVPVATLSTPKTATNTATDHLALMEFRSMITGDPSQALGSWGNLSIPMCQWSGVTCGMRGARRGRVIALHLPDLNLQGNIASSLGNLTYLRQLDLRANSFHGIIPSELGRLAQLEHLNLSSNSIGGEIPPALASCERLQVVSLRRNNLQGVIPAAFGDLSELQVVDLKHNMLKGSIPREIASLQNLKGKFQQTIGNLENLSELYLSLNHLTGPVPSSFGDLKKLQILYLDNNQLSGPIPSSLGNLSYLAVIDVQVNGLTGNIPESLGNLNLLSVLSLTSNKLTGQIPGTLGNLYSLTEFYLNGNELEGLIPSSIYNLSSLLFFSVGQNKLSGYLESDVGNKFPKLKRYDVFNNTFHGTIPLSLCNVSTLEMLQLAINSFSGVVPNCLGNLKNLFALLLGENQLEARNDEDWSFISSLTNCTKLQYLALSKNKLEGTFGITNNTVSGNIPEGIGNLIGLVTLHLGENLLNGTIPDSLGNLQNLVELDMTLNKLSGLIPTTLGNLTMLNRIILDKNMLNGPVPSSLGSCPLEFLSLANNQLVGPIPKEIFLISTLSDFVSFQGNKLTGILPPEVGDLINLARLDVSGNRISGPIPASLGKCSSLQYLSMQENLFEGTIPSSMEQLKGLQVLDLSRNNLSGQIPEFIGRMQGLTNLNISFNNFEGQVPKLEIFLNASTFFIEGNSGLCGGIPQLNLPPCINHTSKKWSHKLVLAISLGSITLCIILACSLFIIWKSKDHVRNIRQILSLPNGPRMRVYYADLVKATSGFASENLLGTGSFGSVYRGTIMNDGQEVSVAVKVLRLQQRGASQSFLAECETLRCIRHRNLVKILTVCSSIDSSGVDFKALVFEFMPNGDLDKWLHHHLLEDGNHRVLNLSQRIDIAIDVACALEYLHCHKPVSVVHCDLKPSNILLDNEKVAHLGDFGLARFLHEDDTSLPVISSGWATRRGTVGYAAPEYGQGNEVSTLGDTYSYGILLLEMFTGKRPTDDEFAHDFNLHKYVELALRDQVTRVVDQDLLSATEDGEQKTPMPDSITGITIASITSILKIGTLCSKELPADRMQISDAMKELLHIKEKYRTHLPRIDDQQVKE</sequence>
<evidence type="ECO:0000256" key="29">
    <source>
        <dbReference type="SAM" id="Phobius"/>
    </source>
</evidence>
<dbReference type="PROSITE" id="PS00107">
    <property type="entry name" value="PROTEIN_KINASE_ATP"/>
    <property type="match status" value="1"/>
</dbReference>
<dbReference type="Proteomes" id="UP000026961">
    <property type="component" value="Chromosome 8"/>
</dbReference>
<evidence type="ECO:0000256" key="25">
    <source>
        <dbReference type="ARBA" id="ARBA00054320"/>
    </source>
</evidence>
<dbReference type="SUPFAM" id="SSF56112">
    <property type="entry name" value="Protein kinase-like (PK-like)"/>
    <property type="match status" value="1"/>
</dbReference>
<keyword evidence="12 29" id="KW-0812">Transmembrane</keyword>
<dbReference type="SMART" id="SM00369">
    <property type="entry name" value="LRR_TYP"/>
    <property type="match status" value="9"/>
</dbReference>
<dbReference type="InterPro" id="IPR001611">
    <property type="entry name" value="Leu-rich_rpt"/>
</dbReference>
<dbReference type="PROSITE" id="PS00108">
    <property type="entry name" value="PROTEIN_KINASE_ST"/>
    <property type="match status" value="1"/>
</dbReference>
<keyword evidence="20 29" id="KW-0472">Membrane</keyword>
<feature type="chain" id="PRO_5002353827" description="Receptor kinase-like protein Xa21" evidence="30">
    <location>
        <begin position="22"/>
        <end position="1111"/>
    </location>
</feature>
<dbReference type="PANTHER" id="PTHR27000:SF777">
    <property type="entry name" value="PROTEIN KINASE DOMAIN-CONTAINING PROTEIN"/>
    <property type="match status" value="1"/>
</dbReference>
<dbReference type="PROSITE" id="PS50011">
    <property type="entry name" value="PROTEIN_KINASE_DOM"/>
    <property type="match status" value="1"/>
</dbReference>
<dbReference type="eggNOG" id="ENOG502QPYS">
    <property type="taxonomic scope" value="Eukaryota"/>
</dbReference>
<keyword evidence="22" id="KW-0325">Glycoprotein</keyword>
<reference evidence="32" key="2">
    <citation type="submission" date="2018-05" db="EMBL/GenBank/DDBJ databases">
        <title>OgluRS3 (Oryza glumaepatula Reference Sequence Version 3).</title>
        <authorList>
            <person name="Zhang J."/>
            <person name="Kudrna D."/>
            <person name="Lee S."/>
            <person name="Talag J."/>
            <person name="Welchert J."/>
            <person name="Wing R.A."/>
        </authorList>
    </citation>
    <scope>NUCLEOTIDE SEQUENCE [LARGE SCALE GENOMIC DNA]</scope>
</reference>
<comment type="catalytic activity">
    <reaction evidence="24">
        <text>L-seryl-[protein] + ATP = O-phospho-L-seryl-[protein] + ADP + H(+)</text>
        <dbReference type="Rhea" id="RHEA:17989"/>
        <dbReference type="Rhea" id="RHEA-COMP:9863"/>
        <dbReference type="Rhea" id="RHEA-COMP:11604"/>
        <dbReference type="ChEBI" id="CHEBI:15378"/>
        <dbReference type="ChEBI" id="CHEBI:29999"/>
        <dbReference type="ChEBI" id="CHEBI:30616"/>
        <dbReference type="ChEBI" id="CHEBI:83421"/>
        <dbReference type="ChEBI" id="CHEBI:456216"/>
        <dbReference type="EC" id="2.7.11.1"/>
    </reaction>
</comment>
<evidence type="ECO:0000313" key="32">
    <source>
        <dbReference type="EnsemblPlants" id="OGLUM08G08670.1"/>
    </source>
</evidence>
<evidence type="ECO:0000256" key="1">
    <source>
        <dbReference type="ARBA" id="ARBA00001936"/>
    </source>
</evidence>
<dbReference type="InterPro" id="IPR032675">
    <property type="entry name" value="LRR_dom_sf"/>
</dbReference>
<dbReference type="FunFam" id="3.80.10.10:FF:000095">
    <property type="entry name" value="LRR receptor-like serine/threonine-protein kinase GSO1"/>
    <property type="match status" value="2"/>
</dbReference>
<dbReference type="InterPro" id="IPR008271">
    <property type="entry name" value="Ser/Thr_kinase_AS"/>
</dbReference>
<dbReference type="GO" id="GO:0005886">
    <property type="term" value="C:plasma membrane"/>
    <property type="evidence" value="ECO:0007669"/>
    <property type="project" value="UniProtKB-SubCell"/>
</dbReference>
<dbReference type="AlphaFoldDB" id="A0A0E0ASZ0"/>
<dbReference type="GO" id="GO:0005524">
    <property type="term" value="F:ATP binding"/>
    <property type="evidence" value="ECO:0007669"/>
    <property type="project" value="UniProtKB-UniRule"/>
</dbReference>
<evidence type="ECO:0000256" key="21">
    <source>
        <dbReference type="ARBA" id="ARBA00023170"/>
    </source>
</evidence>
<dbReference type="GO" id="GO:0005789">
    <property type="term" value="C:endoplasmic reticulum membrane"/>
    <property type="evidence" value="ECO:0007669"/>
    <property type="project" value="UniProtKB-SubCell"/>
</dbReference>
<dbReference type="Gene3D" id="3.80.10.10">
    <property type="entry name" value="Ribonuclease Inhibitor"/>
    <property type="match status" value="3"/>
</dbReference>
<evidence type="ECO:0000256" key="7">
    <source>
        <dbReference type="ARBA" id="ARBA00022475"/>
    </source>
</evidence>
<dbReference type="FunFam" id="1.10.510.10:FF:000358">
    <property type="entry name" value="Putative leucine-rich repeat receptor-like serine/threonine-protein kinase"/>
    <property type="match status" value="1"/>
</dbReference>
<evidence type="ECO:0000313" key="33">
    <source>
        <dbReference type="Proteomes" id="UP000026961"/>
    </source>
</evidence>
<dbReference type="EnsemblPlants" id="OGLUM08G08670.1">
    <property type="protein sequence ID" value="OGLUM08G08670.1"/>
    <property type="gene ID" value="OGLUM08G08670"/>
</dbReference>